<evidence type="ECO:0000313" key="6">
    <source>
        <dbReference type="Proteomes" id="UP000019763"/>
    </source>
</evidence>
<organism evidence="5 6">
    <name type="scientific">Gregarina niphandrodes</name>
    <name type="common">Septate eugregarine</name>
    <dbReference type="NCBI Taxonomy" id="110365"/>
    <lineage>
        <taxon>Eukaryota</taxon>
        <taxon>Sar</taxon>
        <taxon>Alveolata</taxon>
        <taxon>Apicomplexa</taxon>
        <taxon>Conoidasida</taxon>
        <taxon>Gregarinasina</taxon>
        <taxon>Eugregarinorida</taxon>
        <taxon>Gregarinidae</taxon>
        <taxon>Gregarina</taxon>
    </lineage>
</organism>
<dbReference type="GO" id="GO:0005829">
    <property type="term" value="C:cytosol"/>
    <property type="evidence" value="ECO:0007669"/>
    <property type="project" value="TreeGrafter"/>
</dbReference>
<evidence type="ECO:0000256" key="1">
    <source>
        <dbReference type="ARBA" id="ARBA00009275"/>
    </source>
</evidence>
<dbReference type="Proteomes" id="UP000019763">
    <property type="component" value="Unassembled WGS sequence"/>
</dbReference>
<comment type="similarity">
    <text evidence="1">Belongs to the metallo-dependent hydrolases superfamily. TatD-type hydrolase family.</text>
</comment>
<protein>
    <submittedName>
        <fullName evidence="5">TatD family hydrolase</fullName>
    </submittedName>
</protein>
<dbReference type="OMA" id="YGGSQKH"/>
<keyword evidence="6" id="KW-1185">Reference proteome</keyword>
<dbReference type="GO" id="GO:0008296">
    <property type="term" value="F:3'-5'-DNA exonuclease activity"/>
    <property type="evidence" value="ECO:0007669"/>
    <property type="project" value="TreeGrafter"/>
</dbReference>
<dbReference type="CDD" id="cd01310">
    <property type="entry name" value="TatD_DNAse"/>
    <property type="match status" value="1"/>
</dbReference>
<dbReference type="InterPro" id="IPR050891">
    <property type="entry name" value="TatD-type_Hydrolase"/>
</dbReference>
<dbReference type="GeneID" id="22915678"/>
<dbReference type="OrthoDB" id="6079689at2759"/>
<dbReference type="InterPro" id="IPR032466">
    <property type="entry name" value="Metal_Hydrolase"/>
</dbReference>
<dbReference type="RefSeq" id="XP_011133136.1">
    <property type="nucleotide sequence ID" value="XM_011134834.1"/>
</dbReference>
<dbReference type="eggNOG" id="KOG3020">
    <property type="taxonomic scope" value="Eukaryota"/>
</dbReference>
<proteinExistence type="inferred from homology"/>
<evidence type="ECO:0000256" key="2">
    <source>
        <dbReference type="ARBA" id="ARBA00022722"/>
    </source>
</evidence>
<keyword evidence="4 5" id="KW-0378">Hydrolase</keyword>
<keyword evidence="2" id="KW-0540">Nuclease</keyword>
<reference evidence="5" key="1">
    <citation type="submission" date="2013-12" db="EMBL/GenBank/DDBJ databases">
        <authorList>
            <person name="Omoto C.K."/>
            <person name="Sibley D."/>
            <person name="Venepally P."/>
            <person name="Hadjithomas M."/>
            <person name="Karamycheva S."/>
            <person name="Brunk B."/>
            <person name="Roos D."/>
            <person name="Caler E."/>
            <person name="Lorenzi H."/>
        </authorList>
    </citation>
    <scope>NUCLEOTIDE SEQUENCE</scope>
</reference>
<dbReference type="SUPFAM" id="SSF51556">
    <property type="entry name" value="Metallo-dependent hydrolases"/>
    <property type="match status" value="1"/>
</dbReference>
<evidence type="ECO:0000256" key="4">
    <source>
        <dbReference type="ARBA" id="ARBA00022801"/>
    </source>
</evidence>
<gene>
    <name evidence="5" type="ORF">GNI_164130</name>
</gene>
<dbReference type="EMBL" id="AFNH02001224">
    <property type="protein sequence ID" value="EZG43633.1"/>
    <property type="molecule type" value="Genomic_DNA"/>
</dbReference>
<dbReference type="PANTHER" id="PTHR10060:SF15">
    <property type="entry name" value="DEOXYRIBONUCLEASE TATDN1"/>
    <property type="match status" value="1"/>
</dbReference>
<dbReference type="GO" id="GO:0046872">
    <property type="term" value="F:metal ion binding"/>
    <property type="evidence" value="ECO:0007669"/>
    <property type="project" value="UniProtKB-KW"/>
</dbReference>
<dbReference type="InterPro" id="IPR001130">
    <property type="entry name" value="TatD-like"/>
</dbReference>
<accession>A0A023AYV1</accession>
<dbReference type="VEuPathDB" id="CryptoDB:GNI_164130"/>
<evidence type="ECO:0000256" key="3">
    <source>
        <dbReference type="ARBA" id="ARBA00022723"/>
    </source>
</evidence>
<dbReference type="AlphaFoldDB" id="A0A023AYV1"/>
<dbReference type="Pfam" id="PF01026">
    <property type="entry name" value="TatD_DNase"/>
    <property type="match status" value="1"/>
</dbReference>
<dbReference type="PANTHER" id="PTHR10060">
    <property type="entry name" value="TATD FAMILY DEOXYRIBONUCLEASE"/>
    <property type="match status" value="1"/>
</dbReference>
<name>A0A023AYV1_GRENI</name>
<dbReference type="Gene3D" id="3.20.20.140">
    <property type="entry name" value="Metal-dependent hydrolases"/>
    <property type="match status" value="1"/>
</dbReference>
<sequence length="347" mass="39712">MQFIDIGFNITDDMFAGRYRGSRKHDSDLEGVIERARENGVTYFLCTGTDCKESAEAIALCRKFNAKWEKPCCFATVGIHPTSSTKYRGEESLSELRKLVEENRDIVKAFGELGLDAERTSWADLETQERAFKEQLMLAYELGLPLFLHNRKTTVRFCEILEETTEMYKLKASETKLKASDMEASDMGSSDIPWGSCVTGSGLLPVSGVVHSFDGARDDARRFIRLGLHIGVNGCGLRELCLHEVIRAGEIPVERLHFETDAPWCSIKKTHPSFDLIKWEIENLPVVKPEKHQSNVEEMVKGRCEPMHVRQVAECLYRLHEQGEPTREKYAQFCERIYRNSLQLFRF</sequence>
<keyword evidence="3" id="KW-0479">Metal-binding</keyword>
<evidence type="ECO:0000313" key="5">
    <source>
        <dbReference type="EMBL" id="EZG43633.1"/>
    </source>
</evidence>
<comment type="caution">
    <text evidence="5">The sequence shown here is derived from an EMBL/GenBank/DDBJ whole genome shotgun (WGS) entry which is preliminary data.</text>
</comment>